<evidence type="ECO:0000313" key="3">
    <source>
        <dbReference type="Proteomes" id="UP000290759"/>
    </source>
</evidence>
<evidence type="ECO:0000313" key="2">
    <source>
        <dbReference type="EMBL" id="RYC29690.1"/>
    </source>
</evidence>
<dbReference type="Proteomes" id="UP000290759">
    <property type="component" value="Unassembled WGS sequence"/>
</dbReference>
<organism evidence="2 3">
    <name type="scientific">Lichenibacterium minor</name>
    <dbReference type="NCBI Taxonomy" id="2316528"/>
    <lineage>
        <taxon>Bacteria</taxon>
        <taxon>Pseudomonadati</taxon>
        <taxon>Pseudomonadota</taxon>
        <taxon>Alphaproteobacteria</taxon>
        <taxon>Hyphomicrobiales</taxon>
        <taxon>Lichenihabitantaceae</taxon>
        <taxon>Lichenibacterium</taxon>
    </lineage>
</organism>
<dbReference type="Gene3D" id="3.30.70.100">
    <property type="match status" value="1"/>
</dbReference>
<evidence type="ECO:0000259" key="1">
    <source>
        <dbReference type="Pfam" id="PF07045"/>
    </source>
</evidence>
<dbReference type="RefSeq" id="WP_129229181.1">
    <property type="nucleotide sequence ID" value="NZ_QYBB01000043.1"/>
</dbReference>
<comment type="caution">
    <text evidence="2">The sequence shown here is derived from an EMBL/GenBank/DDBJ whole genome shotgun (WGS) entry which is preliminary data.</text>
</comment>
<dbReference type="InterPro" id="IPR011008">
    <property type="entry name" value="Dimeric_a/b-barrel"/>
</dbReference>
<proteinExistence type="predicted"/>
<protein>
    <submittedName>
        <fullName evidence="2">DUF1330 domain-containing protein</fullName>
    </submittedName>
</protein>
<dbReference type="PANTHER" id="PTHR41521:SF4">
    <property type="entry name" value="BLR0684 PROTEIN"/>
    <property type="match status" value="1"/>
</dbReference>
<dbReference type="InterPro" id="IPR010753">
    <property type="entry name" value="DUF1330"/>
</dbReference>
<accession>A0A4Q2U0T4</accession>
<sequence length="96" mass="10214">MPKAYLISAYHSVSDSNKLAAYRELAGPAIVAAGGRYITRGMAARAMEAGVPLQTVIVEFDDLPTALAVYDSPAYQEAVRVLDGGAVRDMRIVEGI</sequence>
<dbReference type="Pfam" id="PF07045">
    <property type="entry name" value="DUF1330"/>
    <property type="match status" value="1"/>
</dbReference>
<feature type="domain" description="DUF1330" evidence="1">
    <location>
        <begin position="3"/>
        <end position="96"/>
    </location>
</feature>
<dbReference type="OrthoDB" id="9806380at2"/>
<dbReference type="SUPFAM" id="SSF54909">
    <property type="entry name" value="Dimeric alpha+beta barrel"/>
    <property type="match status" value="1"/>
</dbReference>
<reference evidence="2 3" key="1">
    <citation type="submission" date="2018-12" db="EMBL/GenBank/DDBJ databases">
        <authorList>
            <person name="Grouzdev D.S."/>
            <person name="Krutkina M.S."/>
        </authorList>
    </citation>
    <scope>NUCLEOTIDE SEQUENCE [LARGE SCALE GENOMIC DNA]</scope>
    <source>
        <strain evidence="2 3">RmlP026</strain>
    </source>
</reference>
<name>A0A4Q2U0T4_9HYPH</name>
<keyword evidence="3" id="KW-1185">Reference proteome</keyword>
<dbReference type="AlphaFoldDB" id="A0A4Q2U0T4"/>
<dbReference type="EMBL" id="QYBB01000043">
    <property type="protein sequence ID" value="RYC29690.1"/>
    <property type="molecule type" value="Genomic_DNA"/>
</dbReference>
<reference evidence="2 3" key="2">
    <citation type="submission" date="2019-02" db="EMBL/GenBank/DDBJ databases">
        <title>'Lichenibacterium ramalinii' gen. nov. sp. nov., 'Lichenibacterium minor' gen. nov. sp. nov.</title>
        <authorList>
            <person name="Pankratov T."/>
        </authorList>
    </citation>
    <scope>NUCLEOTIDE SEQUENCE [LARGE SCALE GENOMIC DNA]</scope>
    <source>
        <strain evidence="2 3">RmlP026</strain>
    </source>
</reference>
<dbReference type="PANTHER" id="PTHR41521">
    <property type="match status" value="1"/>
</dbReference>
<gene>
    <name evidence="2" type="ORF">D3273_22710</name>
</gene>